<dbReference type="EMBL" id="JANBPY010000039">
    <property type="protein sequence ID" value="KAJ1969605.1"/>
    <property type="molecule type" value="Genomic_DNA"/>
</dbReference>
<proteinExistence type="predicted"/>
<dbReference type="AlphaFoldDB" id="A0A9W8AY74"/>
<sequence>MTLLANYSFKVRRYAYRSSSAELSQDDQALWISPVVDNEVQLTVDLDALALRVFAPLPSSRKVLEHVPLAFNDIRRHRLRVLNKKDVLYFRYNVETANTPAAPSDISQGHASSQMHSSVTKAHTRRYFYVEFRSSEACGQCADLLQRYTICKKVEDVLPNSSGFTQQEYLSSQTSTWADPLPLNASTALESVLPPSPHSHTLPSPPAATGLHAPTLAHLFDLSDDQLRKLLLQELQNPRLPELILKFHRALKG</sequence>
<dbReference type="OrthoDB" id="5617166at2759"/>
<protein>
    <submittedName>
        <fullName evidence="1">Uncharacterized protein</fullName>
    </submittedName>
</protein>
<accession>A0A9W8AY74</accession>
<evidence type="ECO:0000313" key="2">
    <source>
        <dbReference type="Proteomes" id="UP001150925"/>
    </source>
</evidence>
<keyword evidence="2" id="KW-1185">Reference proteome</keyword>
<dbReference type="Proteomes" id="UP001150925">
    <property type="component" value="Unassembled WGS sequence"/>
</dbReference>
<name>A0A9W8AY74_9FUNG</name>
<comment type="caution">
    <text evidence="1">The sequence shown here is derived from an EMBL/GenBank/DDBJ whole genome shotgun (WGS) entry which is preliminary data.</text>
</comment>
<organism evidence="1 2">
    <name type="scientific">Dispira parvispora</name>
    <dbReference type="NCBI Taxonomy" id="1520584"/>
    <lineage>
        <taxon>Eukaryota</taxon>
        <taxon>Fungi</taxon>
        <taxon>Fungi incertae sedis</taxon>
        <taxon>Zoopagomycota</taxon>
        <taxon>Kickxellomycotina</taxon>
        <taxon>Dimargaritomycetes</taxon>
        <taxon>Dimargaritales</taxon>
        <taxon>Dimargaritaceae</taxon>
        <taxon>Dispira</taxon>
    </lineage>
</organism>
<gene>
    <name evidence="1" type="ORF">IWQ62_000515</name>
</gene>
<evidence type="ECO:0000313" key="1">
    <source>
        <dbReference type="EMBL" id="KAJ1969605.1"/>
    </source>
</evidence>
<reference evidence="1" key="1">
    <citation type="submission" date="2022-07" db="EMBL/GenBank/DDBJ databases">
        <title>Phylogenomic reconstructions and comparative analyses of Kickxellomycotina fungi.</title>
        <authorList>
            <person name="Reynolds N.K."/>
            <person name="Stajich J.E."/>
            <person name="Barry K."/>
            <person name="Grigoriev I.V."/>
            <person name="Crous P."/>
            <person name="Smith M.E."/>
        </authorList>
    </citation>
    <scope>NUCLEOTIDE SEQUENCE</scope>
    <source>
        <strain evidence="1">RSA 1196</strain>
    </source>
</reference>